<dbReference type="Pfam" id="PF17768">
    <property type="entry name" value="RecJ_OB"/>
    <property type="match status" value="1"/>
</dbReference>
<dbReference type="SUPFAM" id="SSF64182">
    <property type="entry name" value="DHH phosphoesterases"/>
    <property type="match status" value="1"/>
</dbReference>
<dbReference type="Gene3D" id="3.90.1640.30">
    <property type="match status" value="1"/>
</dbReference>
<dbReference type="GO" id="GO:0016787">
    <property type="term" value="F:hydrolase activity"/>
    <property type="evidence" value="ECO:0007669"/>
    <property type="project" value="UniProtKB-KW"/>
</dbReference>
<accession>A0A382GK66</accession>
<gene>
    <name evidence="4" type="ORF">METZ01_LOCUS227881</name>
</gene>
<dbReference type="GO" id="GO:0003676">
    <property type="term" value="F:nucleic acid binding"/>
    <property type="evidence" value="ECO:0007669"/>
    <property type="project" value="InterPro"/>
</dbReference>
<reference evidence="4" key="1">
    <citation type="submission" date="2018-05" db="EMBL/GenBank/DDBJ databases">
        <authorList>
            <person name="Lanie J.A."/>
            <person name="Ng W.-L."/>
            <person name="Kazmierczak K.M."/>
            <person name="Andrzejewski T.M."/>
            <person name="Davidsen T.M."/>
            <person name="Wayne K.J."/>
            <person name="Tettelin H."/>
            <person name="Glass J.I."/>
            <person name="Rusch D."/>
            <person name="Podicherti R."/>
            <person name="Tsui H.-C.T."/>
            <person name="Winkler M.E."/>
        </authorList>
    </citation>
    <scope>NUCLEOTIDE SEQUENCE</scope>
</reference>
<dbReference type="InterPro" id="IPR003156">
    <property type="entry name" value="DHHA1_dom"/>
</dbReference>
<evidence type="ECO:0008006" key="5">
    <source>
        <dbReference type="Google" id="ProtNLM"/>
    </source>
</evidence>
<keyword evidence="1" id="KW-0378">Hydrolase</keyword>
<dbReference type="InterPro" id="IPR038763">
    <property type="entry name" value="DHH_sf"/>
</dbReference>
<protein>
    <recommendedName>
        <fullName evidence="5">Single-stranded-DNA-specific exonuclease RecJ</fullName>
    </recommendedName>
</protein>
<evidence type="ECO:0000259" key="2">
    <source>
        <dbReference type="Pfam" id="PF02272"/>
    </source>
</evidence>
<evidence type="ECO:0000313" key="4">
    <source>
        <dbReference type="EMBL" id="SVB75027.1"/>
    </source>
</evidence>
<sequence>NKDGATVTAGHLAFQVAPRINAAGRMGEAKNALRLLMTDNMESAKILSLELESENSRRRKEESAIMEQVVNHLSENFDPEKDFGVVLSGNDWHPGVIGIIASRVVELINRPTVVISTMDDAARGSARSISGFDLLSALSACGRHLEKFGGHRAAAGLTLLPSELDAFRRAFNLEVKKRVNNTSLRPTLKPDLEIQLSDINQRTFQLLSYFGPFGISNPTPLFLIRNLDLVGSARKVGTNHLRLRVRKVDREFDAIGFNLTGRISPENLKGPLDIVCKLRENSYRGISKIELQVLDVRLSAGQHSLDGEVYS</sequence>
<evidence type="ECO:0000259" key="3">
    <source>
        <dbReference type="Pfam" id="PF17768"/>
    </source>
</evidence>
<name>A0A382GK66_9ZZZZ</name>
<dbReference type="InterPro" id="IPR051673">
    <property type="entry name" value="SSDNA_exonuclease_RecJ"/>
</dbReference>
<dbReference type="EMBL" id="UINC01055769">
    <property type="protein sequence ID" value="SVB75027.1"/>
    <property type="molecule type" value="Genomic_DNA"/>
</dbReference>
<feature type="non-terminal residue" evidence="4">
    <location>
        <position position="1"/>
    </location>
</feature>
<dbReference type="AlphaFoldDB" id="A0A382GK66"/>
<dbReference type="Pfam" id="PF02272">
    <property type="entry name" value="DHHA1"/>
    <property type="match status" value="1"/>
</dbReference>
<feature type="domain" description="RecJ OB" evidence="3">
    <location>
        <begin position="191"/>
        <end position="295"/>
    </location>
</feature>
<evidence type="ECO:0000256" key="1">
    <source>
        <dbReference type="ARBA" id="ARBA00022801"/>
    </source>
</evidence>
<dbReference type="PANTHER" id="PTHR30255">
    <property type="entry name" value="SINGLE-STRANDED-DNA-SPECIFIC EXONUCLEASE RECJ"/>
    <property type="match status" value="1"/>
</dbReference>
<organism evidence="4">
    <name type="scientific">marine metagenome</name>
    <dbReference type="NCBI Taxonomy" id="408172"/>
    <lineage>
        <taxon>unclassified sequences</taxon>
        <taxon>metagenomes</taxon>
        <taxon>ecological metagenomes</taxon>
    </lineage>
</organism>
<proteinExistence type="predicted"/>
<dbReference type="PANTHER" id="PTHR30255:SF2">
    <property type="entry name" value="SINGLE-STRANDED-DNA-SPECIFIC EXONUCLEASE RECJ"/>
    <property type="match status" value="1"/>
</dbReference>
<feature type="domain" description="DHHA1" evidence="2">
    <location>
        <begin position="85"/>
        <end position="176"/>
    </location>
</feature>
<dbReference type="Gene3D" id="3.10.310.30">
    <property type="match status" value="1"/>
</dbReference>
<dbReference type="InterPro" id="IPR041122">
    <property type="entry name" value="RecJ_OB"/>
</dbReference>